<evidence type="ECO:0000256" key="1">
    <source>
        <dbReference type="SAM" id="MobiDB-lite"/>
    </source>
</evidence>
<protein>
    <submittedName>
        <fullName evidence="2">Uncharacterized protein</fullName>
    </submittedName>
</protein>
<evidence type="ECO:0000313" key="3">
    <source>
        <dbReference type="Proteomes" id="UP000242913"/>
    </source>
</evidence>
<proteinExistence type="predicted"/>
<dbReference type="OrthoDB" id="5863777at2759"/>
<feature type="region of interest" description="Disordered" evidence="1">
    <location>
        <begin position="25"/>
        <end position="58"/>
    </location>
</feature>
<dbReference type="EMBL" id="KZ270042">
    <property type="protein sequence ID" value="OZC07134.1"/>
    <property type="molecule type" value="Genomic_DNA"/>
</dbReference>
<organism evidence="2 3">
    <name type="scientific">Onchocerca flexuosa</name>
    <dbReference type="NCBI Taxonomy" id="387005"/>
    <lineage>
        <taxon>Eukaryota</taxon>
        <taxon>Metazoa</taxon>
        <taxon>Ecdysozoa</taxon>
        <taxon>Nematoda</taxon>
        <taxon>Chromadorea</taxon>
        <taxon>Rhabditida</taxon>
        <taxon>Spirurina</taxon>
        <taxon>Spiruromorpha</taxon>
        <taxon>Filarioidea</taxon>
        <taxon>Onchocercidae</taxon>
        <taxon>Onchocerca</taxon>
    </lineage>
</organism>
<feature type="compositionally biased region" description="Basic residues" evidence="1">
    <location>
        <begin position="27"/>
        <end position="45"/>
    </location>
</feature>
<name>A0A238BQ90_9BILA</name>
<reference evidence="2 3" key="1">
    <citation type="submission" date="2015-12" db="EMBL/GenBank/DDBJ databases">
        <title>Draft genome of the nematode, Onchocerca flexuosa.</title>
        <authorList>
            <person name="Mitreva M."/>
        </authorList>
    </citation>
    <scope>NUCLEOTIDE SEQUENCE [LARGE SCALE GENOMIC DNA]</scope>
    <source>
        <strain evidence="2">Red Deer</strain>
    </source>
</reference>
<gene>
    <name evidence="2" type="ORF">X798_05878</name>
</gene>
<evidence type="ECO:0000313" key="2">
    <source>
        <dbReference type="EMBL" id="OZC07134.1"/>
    </source>
</evidence>
<sequence>MHSSIRISTISVLSVLQNFNKSEVKNRKYMKSKRSKTGKRGKRDRKSSGNCDYRQNVKNSDPVDVELQRWRTNRMNYLKSRVSHIHLKSASPVNIRKSTDERSKDGSPVTSKIAIATQSPLQITEVFEDLNFEKCEYINDSFNCLLCN</sequence>
<accession>A0A238BQ90</accession>
<keyword evidence="3" id="KW-1185">Reference proteome</keyword>
<dbReference type="AlphaFoldDB" id="A0A238BQ90"/>
<dbReference type="Proteomes" id="UP000242913">
    <property type="component" value="Unassembled WGS sequence"/>
</dbReference>